<dbReference type="PANTHER" id="PTHR46082:SF11">
    <property type="entry name" value="AAA+ ATPASE DOMAIN-CONTAINING PROTEIN-RELATED"/>
    <property type="match status" value="1"/>
</dbReference>
<dbReference type="InterPro" id="IPR027417">
    <property type="entry name" value="P-loop_NTPase"/>
</dbReference>
<comment type="caution">
    <text evidence="5">The sequence shown here is derived from an EMBL/GenBank/DDBJ whole genome shotgun (WGS) entry which is preliminary data.</text>
</comment>
<dbReference type="Gene3D" id="1.25.40.20">
    <property type="entry name" value="Ankyrin repeat-containing domain"/>
    <property type="match status" value="1"/>
</dbReference>
<name>A0A014QRJ5_9HYPO</name>
<evidence type="ECO:0000256" key="1">
    <source>
        <dbReference type="ARBA" id="ARBA00022737"/>
    </source>
</evidence>
<keyword evidence="1" id="KW-0677">Repeat</keyword>
<dbReference type="InterPro" id="IPR000845">
    <property type="entry name" value="Nucleoside_phosphorylase_d"/>
</dbReference>
<dbReference type="InterPro" id="IPR053137">
    <property type="entry name" value="NLR-like"/>
</dbReference>
<dbReference type="GO" id="GO:0009116">
    <property type="term" value="P:nucleoside metabolic process"/>
    <property type="evidence" value="ECO:0007669"/>
    <property type="project" value="InterPro"/>
</dbReference>
<dbReference type="Pfam" id="PF01048">
    <property type="entry name" value="PNP_UDP_1"/>
    <property type="match status" value="1"/>
</dbReference>
<dbReference type="SUPFAM" id="SSF53167">
    <property type="entry name" value="Purine and uridine phosphorylases"/>
    <property type="match status" value="1"/>
</dbReference>
<dbReference type="PANTHER" id="PTHR46082">
    <property type="entry name" value="ATP/GTP-BINDING PROTEIN-RELATED"/>
    <property type="match status" value="1"/>
</dbReference>
<dbReference type="Gene3D" id="3.40.50.1580">
    <property type="entry name" value="Nucleoside phosphorylase domain"/>
    <property type="match status" value="1"/>
</dbReference>
<protein>
    <submittedName>
        <fullName evidence="5">Ankyrin repeat protein</fullName>
    </submittedName>
</protein>
<feature type="domain" description="Nephrocystin 3-like N-terminal" evidence="4">
    <location>
        <begin position="353"/>
        <end position="414"/>
    </location>
</feature>
<dbReference type="PROSITE" id="PS50088">
    <property type="entry name" value="ANK_REPEAT"/>
    <property type="match status" value="2"/>
</dbReference>
<gene>
    <name evidence="5" type="ORF">X797_011529</name>
</gene>
<feature type="repeat" description="ANK" evidence="2">
    <location>
        <begin position="775"/>
        <end position="799"/>
    </location>
</feature>
<dbReference type="Pfam" id="PF24883">
    <property type="entry name" value="NPHP3_N"/>
    <property type="match status" value="1"/>
</dbReference>
<dbReference type="SUPFAM" id="SSF48403">
    <property type="entry name" value="Ankyrin repeat"/>
    <property type="match status" value="1"/>
</dbReference>
<dbReference type="EMBL" id="JELW01000083">
    <property type="protein sequence ID" value="EXU95377.1"/>
    <property type="molecule type" value="Genomic_DNA"/>
</dbReference>
<dbReference type="SMART" id="SM00248">
    <property type="entry name" value="ANK"/>
    <property type="match status" value="2"/>
</dbReference>
<dbReference type="InterPro" id="IPR002110">
    <property type="entry name" value="Ankyrin_rpt"/>
</dbReference>
<reference evidence="5 6" key="1">
    <citation type="submission" date="2014-02" db="EMBL/GenBank/DDBJ databases">
        <title>The genome sequence of the entomopathogenic fungus Metarhizium robertsii ARSEF 2575.</title>
        <authorList>
            <person name="Giuliano Garisto Donzelli B."/>
            <person name="Roe B.A."/>
            <person name="Macmil S.L."/>
            <person name="Krasnoff S.B."/>
            <person name="Gibson D.M."/>
        </authorList>
    </citation>
    <scope>NUCLEOTIDE SEQUENCE [LARGE SCALE GENOMIC DNA]</scope>
    <source>
        <strain evidence="5 6">ARSEF 2575</strain>
    </source>
</reference>
<evidence type="ECO:0000256" key="2">
    <source>
        <dbReference type="PROSITE-ProRule" id="PRU00023"/>
    </source>
</evidence>
<evidence type="ECO:0000259" key="3">
    <source>
        <dbReference type="Pfam" id="PF01048"/>
    </source>
</evidence>
<organism evidence="5 6">
    <name type="scientific">Metarhizium robertsii</name>
    <dbReference type="NCBI Taxonomy" id="568076"/>
    <lineage>
        <taxon>Eukaryota</taxon>
        <taxon>Fungi</taxon>
        <taxon>Dikarya</taxon>
        <taxon>Ascomycota</taxon>
        <taxon>Pezizomycotina</taxon>
        <taxon>Sordariomycetes</taxon>
        <taxon>Hypocreomycetidae</taxon>
        <taxon>Hypocreales</taxon>
        <taxon>Clavicipitaceae</taxon>
        <taxon>Metarhizium</taxon>
    </lineage>
</organism>
<evidence type="ECO:0000259" key="4">
    <source>
        <dbReference type="Pfam" id="PF24883"/>
    </source>
</evidence>
<dbReference type="Gene3D" id="3.40.50.300">
    <property type="entry name" value="P-loop containing nucleotide triphosphate hydrolases"/>
    <property type="match status" value="1"/>
</dbReference>
<accession>A0A014QRJ5</accession>
<feature type="repeat" description="ANK" evidence="2">
    <location>
        <begin position="809"/>
        <end position="833"/>
    </location>
</feature>
<dbReference type="PROSITE" id="PS50297">
    <property type="entry name" value="ANK_REP_REGION"/>
    <property type="match status" value="2"/>
</dbReference>
<dbReference type="OrthoDB" id="194358at2759"/>
<dbReference type="GO" id="GO:0003824">
    <property type="term" value="F:catalytic activity"/>
    <property type="evidence" value="ECO:0007669"/>
    <property type="project" value="InterPro"/>
</dbReference>
<feature type="domain" description="Nucleoside phosphorylase" evidence="3">
    <location>
        <begin position="13"/>
        <end position="233"/>
    </location>
</feature>
<dbReference type="InterPro" id="IPR036770">
    <property type="entry name" value="Ankyrin_rpt-contain_sf"/>
</dbReference>
<dbReference type="HOGENOM" id="CLU_000288_34_2_1"/>
<dbReference type="Pfam" id="PF12796">
    <property type="entry name" value="Ank_2"/>
    <property type="match status" value="1"/>
</dbReference>
<dbReference type="InterPro" id="IPR056884">
    <property type="entry name" value="NPHP3-like_N"/>
</dbReference>
<sequence>MRLPPDAYTVGWICAIATGYVAAIECLDEEHGRPQYLVPQDNNDYTLGRVGSHNVAIAVLPYGEYGTVSAASVATNMMHSFPNVRIRLLVGIAGGCPTEGHDVRLGDVIVSAPRDSESGVFQYDFGRTIQHQAFQHARFLNQPPTTLRTAFNGIHAQLFKAEITHGSSCYAATCADDISNLVPRRERTEHEDNPAIHYGLIASANSLMRDALIRDKLAAEKNVLCFEMEAAGLMDHFACLVIHGICDYSESHKNKEWQGYAAMAAAAYARDLLELLNSLKFDQIDARQMTIKTAHEKTCKPGTGKSALMKFALAHARKKMKDKIVISFFFNARGANLEKSTIGIGGPRQWSVESLKELFQQAVQGLEKSSLVCFIDALDECDENQIRDMVLFFEHIGDLTTSANISFLVCFSSRHYPHITLEKGLSLVLEGQEGHSQDITSYLGSILKIGHSKVAEQIRIDVQEKASEVFLWVVLVVEILNKEYDRGRVHALRTRLRDIPGDLHELFRDILMRDQQNRGELLLCSQLYFAILSGVEPEVLSQWDPNEITAPVTKRYVVDSCKELAEVTRSKNPTVQFIHESVRDFLLKEDGHERLKQCCLNYMNVDIYTDLNIGSSLPKASSQQAAELRQAADKAFPFLEYAVRNVLYHADAAEGGGVEQTGFLKGHDVRRHTPNASLLYILAEHKIGNLIKAHPSKLSCFEVEDEQIMPSTSPLHSLWEGCYRKENNRPDYGRDFTFLQRRGILSHLAEKGDELIILAFLLSSDKVDVDSKDKTGRTPLSRAAEKGHEAVVKLLLETGRVNVEVKDNFGGMPLSRAAQNGHEAVVKLLLEMGRSNVEAKDTSVRRRFRGPCRTGMRPSLSCSRDSYQGRVTNQVMCGRRAHLEAGVGAHRQ</sequence>
<proteinExistence type="predicted"/>
<dbReference type="InterPro" id="IPR035994">
    <property type="entry name" value="Nucleoside_phosphorylase_sf"/>
</dbReference>
<dbReference type="AlphaFoldDB" id="A0A014QRJ5"/>
<keyword evidence="2" id="KW-0040">ANK repeat</keyword>
<dbReference type="Proteomes" id="UP000030151">
    <property type="component" value="Unassembled WGS sequence"/>
</dbReference>
<evidence type="ECO:0000313" key="6">
    <source>
        <dbReference type="Proteomes" id="UP000030151"/>
    </source>
</evidence>
<evidence type="ECO:0000313" key="5">
    <source>
        <dbReference type="EMBL" id="EXU95377.1"/>
    </source>
</evidence>